<dbReference type="GO" id="GO:0016671">
    <property type="term" value="F:oxidoreductase activity, acting on a sulfur group of donors, disulfide as acceptor"/>
    <property type="evidence" value="ECO:0007669"/>
    <property type="project" value="InterPro"/>
</dbReference>
<protein>
    <submittedName>
        <fullName evidence="3">Gamma-interferon-inducible-lysosomal thiol reductase</fullName>
    </submittedName>
</protein>
<organism evidence="3 4">
    <name type="scientific">Gossypium arboreum</name>
    <name type="common">Tree cotton</name>
    <name type="synonym">Gossypium nanking</name>
    <dbReference type="NCBI Taxonomy" id="29729"/>
    <lineage>
        <taxon>Eukaryota</taxon>
        <taxon>Viridiplantae</taxon>
        <taxon>Streptophyta</taxon>
        <taxon>Embryophyta</taxon>
        <taxon>Tracheophyta</taxon>
        <taxon>Spermatophyta</taxon>
        <taxon>Magnoliopsida</taxon>
        <taxon>eudicotyledons</taxon>
        <taxon>Gunneridae</taxon>
        <taxon>Pentapetalae</taxon>
        <taxon>rosids</taxon>
        <taxon>malvids</taxon>
        <taxon>Malvales</taxon>
        <taxon>Malvaceae</taxon>
        <taxon>Malvoideae</taxon>
        <taxon>Gossypium</taxon>
    </lineage>
</organism>
<accession>A0A0B0MZG8</accession>
<name>A0A0B0MZG8_GOSAR</name>
<dbReference type="PANTHER" id="PTHR13234">
    <property type="entry name" value="GAMMA-INTERFERON INDUCIBLE LYSOSOMAL THIOL REDUCTASE GILT"/>
    <property type="match status" value="1"/>
</dbReference>
<dbReference type="InterPro" id="IPR004911">
    <property type="entry name" value="Interferon-induced_GILT"/>
</dbReference>
<sequence>MQLLLQYAKETSHLKPPQEYVPWAVVNNQPLRQGFENFVKYVCQACKGDHKPAACKAQSSSLNPTIHASHNNSSCRLLQACTSMASISLQLYSEL</sequence>
<dbReference type="AlphaFoldDB" id="A0A0B0MZG8"/>
<reference evidence="4" key="1">
    <citation type="submission" date="2014-09" db="EMBL/GenBank/DDBJ databases">
        <authorList>
            <person name="Mudge J."/>
            <person name="Ramaraj T."/>
            <person name="Lindquist I.E."/>
            <person name="Bharti A.K."/>
            <person name="Sundararajan A."/>
            <person name="Cameron C.T."/>
            <person name="Woodward J.E."/>
            <person name="May G.D."/>
            <person name="Brubaker C."/>
            <person name="Broadhvest J."/>
            <person name="Wilkins T.A."/>
        </authorList>
    </citation>
    <scope>NUCLEOTIDE SEQUENCE</scope>
    <source>
        <strain evidence="4">cv. AKA8401</strain>
    </source>
</reference>
<keyword evidence="4" id="KW-1185">Reference proteome</keyword>
<proteinExistence type="inferred from homology"/>
<comment type="caution">
    <text evidence="3">The sequence shown here is derived from an EMBL/GenBank/DDBJ whole genome shotgun (WGS) entry which is preliminary data.</text>
</comment>
<gene>
    <name evidence="3" type="ORF">F383_30889</name>
</gene>
<evidence type="ECO:0000256" key="2">
    <source>
        <dbReference type="ARBA" id="ARBA00023180"/>
    </source>
</evidence>
<evidence type="ECO:0000313" key="3">
    <source>
        <dbReference type="EMBL" id="KHG05752.1"/>
    </source>
</evidence>
<comment type="similarity">
    <text evidence="1">Belongs to the GILT family.</text>
</comment>
<dbReference type="Proteomes" id="UP000032142">
    <property type="component" value="Unassembled WGS sequence"/>
</dbReference>
<dbReference type="EMBL" id="JRRC01436499">
    <property type="protein sequence ID" value="KHG05752.1"/>
    <property type="molecule type" value="Genomic_DNA"/>
</dbReference>
<dbReference type="PANTHER" id="PTHR13234:SF64">
    <property type="entry name" value="SAPOSIN A-TYPE DOMAIN-CONTAINING PROTEIN"/>
    <property type="match status" value="1"/>
</dbReference>
<evidence type="ECO:0000313" key="4">
    <source>
        <dbReference type="Proteomes" id="UP000032142"/>
    </source>
</evidence>
<keyword evidence="2" id="KW-0325">Glycoprotein</keyword>
<evidence type="ECO:0000256" key="1">
    <source>
        <dbReference type="ARBA" id="ARBA00005679"/>
    </source>
</evidence>